<dbReference type="InParanoid" id="A0A1Q3BVE1"/>
<gene>
    <name evidence="4" type="ORF">CFOL_v3_15439</name>
</gene>
<proteinExistence type="predicted"/>
<evidence type="ECO:0000259" key="3">
    <source>
        <dbReference type="Pfam" id="PF01556"/>
    </source>
</evidence>
<feature type="domain" description="Chaperone DnaJ C-terminal" evidence="3">
    <location>
        <begin position="111"/>
        <end position="269"/>
    </location>
</feature>
<dbReference type="EMBL" id="BDDD01000953">
    <property type="protein sequence ID" value="GAV71950.1"/>
    <property type="molecule type" value="Genomic_DNA"/>
</dbReference>
<feature type="region of interest" description="Disordered" evidence="2">
    <location>
        <begin position="52"/>
        <end position="101"/>
    </location>
</feature>
<dbReference type="FunCoup" id="A0A1Q3BVE1">
    <property type="interactions" value="15"/>
</dbReference>
<dbReference type="GO" id="GO:0005829">
    <property type="term" value="C:cytosol"/>
    <property type="evidence" value="ECO:0007669"/>
    <property type="project" value="TreeGrafter"/>
</dbReference>
<reference evidence="5" key="1">
    <citation type="submission" date="2016-04" db="EMBL/GenBank/DDBJ databases">
        <title>Cephalotus genome sequencing.</title>
        <authorList>
            <person name="Fukushima K."/>
            <person name="Hasebe M."/>
            <person name="Fang X."/>
        </authorList>
    </citation>
    <scope>NUCLEOTIDE SEQUENCE [LARGE SCALE GENOMIC DNA]</scope>
    <source>
        <strain evidence="5">cv. St1</strain>
    </source>
</reference>
<dbReference type="GO" id="GO:0051082">
    <property type="term" value="F:unfolded protein binding"/>
    <property type="evidence" value="ECO:0007669"/>
    <property type="project" value="InterPro"/>
</dbReference>
<dbReference type="STRING" id="3775.A0A1Q3BVE1"/>
<protein>
    <submittedName>
        <fullName evidence="4">DnaJ_C domain-containing protein</fullName>
    </submittedName>
</protein>
<accession>A0A1Q3BVE1</accession>
<evidence type="ECO:0000256" key="2">
    <source>
        <dbReference type="SAM" id="MobiDB-lite"/>
    </source>
</evidence>
<evidence type="ECO:0000256" key="1">
    <source>
        <dbReference type="ARBA" id="ARBA00023186"/>
    </source>
</evidence>
<dbReference type="SUPFAM" id="SSF49493">
    <property type="entry name" value="HSP40/DnaJ peptide-binding domain"/>
    <property type="match status" value="2"/>
</dbReference>
<dbReference type="FunFam" id="2.60.260.20:FF:000006">
    <property type="entry name" value="DnaJ subfamily B member 13"/>
    <property type="match status" value="1"/>
</dbReference>
<dbReference type="FunFam" id="2.60.260.20:FF:000015">
    <property type="entry name" value="Heat shock protein 40"/>
    <property type="match status" value="1"/>
</dbReference>
<dbReference type="PANTHER" id="PTHR24078:SF574">
    <property type="entry name" value="CHAPERONE DNAJ C-TERMINAL DOMAIN-CONTAINING PROTEIN"/>
    <property type="match status" value="1"/>
</dbReference>
<organism evidence="4 5">
    <name type="scientific">Cephalotus follicularis</name>
    <name type="common">Albany pitcher plant</name>
    <dbReference type="NCBI Taxonomy" id="3775"/>
    <lineage>
        <taxon>Eukaryota</taxon>
        <taxon>Viridiplantae</taxon>
        <taxon>Streptophyta</taxon>
        <taxon>Embryophyta</taxon>
        <taxon>Tracheophyta</taxon>
        <taxon>Spermatophyta</taxon>
        <taxon>Magnoliopsida</taxon>
        <taxon>eudicotyledons</taxon>
        <taxon>Gunneridae</taxon>
        <taxon>Pentapetalae</taxon>
        <taxon>rosids</taxon>
        <taxon>fabids</taxon>
        <taxon>Oxalidales</taxon>
        <taxon>Cephalotaceae</taxon>
        <taxon>Cephalotus</taxon>
    </lineage>
</organism>
<dbReference type="CDD" id="cd10747">
    <property type="entry name" value="DnaJ_C"/>
    <property type="match status" value="1"/>
</dbReference>
<dbReference type="Proteomes" id="UP000187406">
    <property type="component" value="Unassembled WGS sequence"/>
</dbReference>
<feature type="region of interest" description="Disordered" evidence="2">
    <location>
        <begin position="1"/>
        <end position="21"/>
    </location>
</feature>
<evidence type="ECO:0000313" key="5">
    <source>
        <dbReference type="Proteomes" id="UP000187406"/>
    </source>
</evidence>
<name>A0A1Q3BVE1_CEPFO</name>
<dbReference type="Pfam" id="PF01556">
    <property type="entry name" value="DnaJ_C"/>
    <property type="match status" value="1"/>
</dbReference>
<dbReference type="GO" id="GO:0006457">
    <property type="term" value="P:protein folding"/>
    <property type="evidence" value="ECO:0007669"/>
    <property type="project" value="InterPro"/>
</dbReference>
<dbReference type="PANTHER" id="PTHR24078">
    <property type="entry name" value="DNAJ HOMOLOG SUBFAMILY C MEMBER"/>
    <property type="match status" value="1"/>
</dbReference>
<keyword evidence="1" id="KW-0143">Chaperone</keyword>
<dbReference type="InterPro" id="IPR008971">
    <property type="entry name" value="HSP40/DnaJ_pept-bd"/>
</dbReference>
<dbReference type="Gene3D" id="2.60.260.20">
    <property type="entry name" value="Urease metallochaperone UreE, N-terminal domain"/>
    <property type="match status" value="2"/>
</dbReference>
<feature type="compositionally biased region" description="Basic and acidic residues" evidence="2">
    <location>
        <begin position="66"/>
        <end position="76"/>
    </location>
</feature>
<dbReference type="OrthoDB" id="550424at2759"/>
<dbReference type="GO" id="GO:0051087">
    <property type="term" value="F:protein-folding chaperone binding"/>
    <property type="evidence" value="ECO:0007669"/>
    <property type="project" value="TreeGrafter"/>
</dbReference>
<keyword evidence="5" id="KW-1185">Reference proteome</keyword>
<sequence>MNLTNIENQDLGEEERSMNGVRSFRCSGDGRGGFYEHKSMENCFPHIPSCLSRSGSRRSSTPTRSDLCRDKSHKSSDANGFHESLSRNASRRSTTPIFFSNSTGMVKPPPIEKKLECTLEELRYGCLKKINFTRDVITNTGELIQKEELLTINVKTGWKNGTKITFEGMGDERPGTEPADVIFVIDEKRHPLFRREGDDLELAVEIPLVKALTGCTIAVPLLGGDNMTLTIDEVINPGHEKIILGQGMPRSKEQGQRGNLKVVFLIEFPNKLTDEQRSDIVNILEGSY</sequence>
<dbReference type="InterPro" id="IPR051339">
    <property type="entry name" value="DnaJ_subfamily_B"/>
</dbReference>
<dbReference type="AlphaFoldDB" id="A0A1Q3BVE1"/>
<feature type="compositionally biased region" description="Polar residues" evidence="2">
    <location>
        <begin position="86"/>
        <end position="101"/>
    </location>
</feature>
<dbReference type="InterPro" id="IPR002939">
    <property type="entry name" value="DnaJ_C"/>
</dbReference>
<comment type="caution">
    <text evidence="4">The sequence shown here is derived from an EMBL/GenBank/DDBJ whole genome shotgun (WGS) entry which is preliminary data.</text>
</comment>
<feature type="compositionally biased region" description="Low complexity" evidence="2">
    <location>
        <begin position="52"/>
        <end position="65"/>
    </location>
</feature>
<evidence type="ECO:0000313" key="4">
    <source>
        <dbReference type="EMBL" id="GAV71950.1"/>
    </source>
</evidence>